<comment type="similarity">
    <text evidence="1">Belongs to the universal stress protein A family.</text>
</comment>
<dbReference type="PANTHER" id="PTHR46268:SF6">
    <property type="entry name" value="UNIVERSAL STRESS PROTEIN UP12"/>
    <property type="match status" value="1"/>
</dbReference>
<dbReference type="InterPro" id="IPR006016">
    <property type="entry name" value="UspA"/>
</dbReference>
<dbReference type="Gene3D" id="3.40.50.620">
    <property type="entry name" value="HUPs"/>
    <property type="match status" value="1"/>
</dbReference>
<dbReference type="InterPro" id="IPR006015">
    <property type="entry name" value="Universal_stress_UspA"/>
</dbReference>
<keyword evidence="4" id="KW-1185">Reference proteome</keyword>
<dbReference type="EMBL" id="JBHSXN010000003">
    <property type="protein sequence ID" value="MFC6954266.1"/>
    <property type="molecule type" value="Genomic_DNA"/>
</dbReference>
<sequence length="141" mass="15322">MPRRILVPVDKSSQASAALNHASEVHHGDELVLLHVIEYSESLTNPERGGRKKAEGWYAKAQQDAEALFEELLADIDHDGDVTTVIVDGSPSGEIIEYLDDHDVDQVVIGGRRRSPTGKAIFGSTAQKVTLSARCPVTIVH</sequence>
<name>A0ABD5VJV2_9EURY</name>
<reference evidence="3 4" key="1">
    <citation type="journal article" date="2019" name="Int. J. Syst. Evol. Microbiol.">
        <title>The Global Catalogue of Microorganisms (GCM) 10K type strain sequencing project: providing services to taxonomists for standard genome sequencing and annotation.</title>
        <authorList>
            <consortium name="The Broad Institute Genomics Platform"/>
            <consortium name="The Broad Institute Genome Sequencing Center for Infectious Disease"/>
            <person name="Wu L."/>
            <person name="Ma J."/>
        </authorList>
    </citation>
    <scope>NUCLEOTIDE SEQUENCE [LARGE SCALE GENOMIC DNA]</scope>
    <source>
        <strain evidence="3 4">GX26</strain>
    </source>
</reference>
<comment type="caution">
    <text evidence="3">The sequence shown here is derived from an EMBL/GenBank/DDBJ whole genome shotgun (WGS) entry which is preliminary data.</text>
</comment>
<dbReference type="Pfam" id="PF00582">
    <property type="entry name" value="Usp"/>
    <property type="match status" value="1"/>
</dbReference>
<proteinExistence type="inferred from homology"/>
<evidence type="ECO:0000256" key="1">
    <source>
        <dbReference type="ARBA" id="ARBA00008791"/>
    </source>
</evidence>
<gene>
    <name evidence="3" type="ORF">ACFQGB_15490</name>
</gene>
<evidence type="ECO:0000313" key="3">
    <source>
        <dbReference type="EMBL" id="MFC6954266.1"/>
    </source>
</evidence>
<dbReference type="SUPFAM" id="SSF52402">
    <property type="entry name" value="Adenine nucleotide alpha hydrolases-like"/>
    <property type="match status" value="1"/>
</dbReference>
<dbReference type="PANTHER" id="PTHR46268">
    <property type="entry name" value="STRESS RESPONSE PROTEIN NHAX"/>
    <property type="match status" value="1"/>
</dbReference>
<dbReference type="InterPro" id="IPR014729">
    <property type="entry name" value="Rossmann-like_a/b/a_fold"/>
</dbReference>
<evidence type="ECO:0000259" key="2">
    <source>
        <dbReference type="Pfam" id="PF00582"/>
    </source>
</evidence>
<dbReference type="PRINTS" id="PR01438">
    <property type="entry name" value="UNVRSLSTRESS"/>
</dbReference>
<protein>
    <submittedName>
        <fullName evidence="3">Universal stress protein</fullName>
    </submittedName>
</protein>
<accession>A0ABD5VJV2</accession>
<dbReference type="CDD" id="cd00293">
    <property type="entry name" value="USP-like"/>
    <property type="match status" value="1"/>
</dbReference>
<feature type="domain" description="UspA" evidence="2">
    <location>
        <begin position="1"/>
        <end position="141"/>
    </location>
</feature>
<dbReference type="AlphaFoldDB" id="A0ABD5VJV2"/>
<dbReference type="Proteomes" id="UP001596395">
    <property type="component" value="Unassembled WGS sequence"/>
</dbReference>
<evidence type="ECO:0000313" key="4">
    <source>
        <dbReference type="Proteomes" id="UP001596395"/>
    </source>
</evidence>
<organism evidence="3 4">
    <name type="scientific">Halorubellus litoreus</name>
    <dbReference type="NCBI Taxonomy" id="755308"/>
    <lineage>
        <taxon>Archaea</taxon>
        <taxon>Methanobacteriati</taxon>
        <taxon>Methanobacteriota</taxon>
        <taxon>Stenosarchaea group</taxon>
        <taxon>Halobacteria</taxon>
        <taxon>Halobacteriales</taxon>
        <taxon>Halorubellaceae</taxon>
        <taxon>Halorubellus</taxon>
    </lineage>
</organism>
<dbReference type="RefSeq" id="WP_336351220.1">
    <property type="nucleotide sequence ID" value="NZ_JAZAQL010000003.1"/>
</dbReference>